<dbReference type="Pfam" id="PF01899">
    <property type="entry name" value="MNHE"/>
    <property type="match status" value="1"/>
</dbReference>
<sequence length="169" mass="18361">MGRITYIIATSLLLSVVWIGVTARVSLEGFGVGFVVSVLVVSLIGTRRAATIQPTRLPRQVFSLIVYVLHSFIEITRSSFDVARRVLDPKLPMQPGIIAVPTQDETQDDTIAALSAHAITITPGQLAVEFDGAKVMYIHCLDIQSAKTADQEQAARLKMLRTILGKADS</sequence>
<comment type="similarity">
    <text evidence="2">Belongs to the CPA3 antiporters (TC 2.A.63) subunit E family.</text>
</comment>
<accession>A0A2M8P3M7</accession>
<evidence type="ECO:0000256" key="3">
    <source>
        <dbReference type="ARBA" id="ARBA00022475"/>
    </source>
</evidence>
<keyword evidence="6 7" id="KW-0472">Membrane</keyword>
<evidence type="ECO:0000256" key="4">
    <source>
        <dbReference type="ARBA" id="ARBA00022692"/>
    </source>
</evidence>
<keyword evidence="4 7" id="KW-0812">Transmembrane</keyword>
<comment type="caution">
    <text evidence="8">The sequence shown here is derived from an EMBL/GenBank/DDBJ whole genome shotgun (WGS) entry which is preliminary data.</text>
</comment>
<dbReference type="PIRSF" id="PIRSF019239">
    <property type="entry name" value="MrpE"/>
    <property type="match status" value="1"/>
</dbReference>
<evidence type="ECO:0000313" key="9">
    <source>
        <dbReference type="Proteomes" id="UP000228921"/>
    </source>
</evidence>
<feature type="transmembrane region" description="Helical" evidence="7">
    <location>
        <begin position="29"/>
        <end position="46"/>
    </location>
</feature>
<evidence type="ECO:0000256" key="5">
    <source>
        <dbReference type="ARBA" id="ARBA00022989"/>
    </source>
</evidence>
<gene>
    <name evidence="8" type="ORF">CUN51_00480</name>
</gene>
<evidence type="ECO:0000256" key="1">
    <source>
        <dbReference type="ARBA" id="ARBA00004651"/>
    </source>
</evidence>
<name>A0A2M8P3M7_9CHLR</name>
<comment type="subcellular location">
    <subcellularLocation>
        <location evidence="1">Cell membrane</location>
        <topology evidence="1">Multi-pass membrane protein</topology>
    </subcellularLocation>
</comment>
<dbReference type="GO" id="GO:0008324">
    <property type="term" value="F:monoatomic cation transmembrane transporter activity"/>
    <property type="evidence" value="ECO:0007669"/>
    <property type="project" value="InterPro"/>
</dbReference>
<dbReference type="GO" id="GO:0005886">
    <property type="term" value="C:plasma membrane"/>
    <property type="evidence" value="ECO:0007669"/>
    <property type="project" value="UniProtKB-SubCell"/>
</dbReference>
<dbReference type="Proteomes" id="UP000228921">
    <property type="component" value="Unassembled WGS sequence"/>
</dbReference>
<dbReference type="PANTHER" id="PTHR34584:SF1">
    <property type="entry name" value="NA(+)_H(+) ANTIPORTER SUBUNIT E1"/>
    <property type="match status" value="1"/>
</dbReference>
<evidence type="ECO:0008006" key="10">
    <source>
        <dbReference type="Google" id="ProtNLM"/>
    </source>
</evidence>
<keyword evidence="3" id="KW-1003">Cell membrane</keyword>
<evidence type="ECO:0000313" key="8">
    <source>
        <dbReference type="EMBL" id="PJF32139.1"/>
    </source>
</evidence>
<dbReference type="InterPro" id="IPR002758">
    <property type="entry name" value="Cation_antiport_E"/>
</dbReference>
<dbReference type="AlphaFoldDB" id="A0A2M8P3M7"/>
<evidence type="ECO:0000256" key="6">
    <source>
        <dbReference type="ARBA" id="ARBA00023136"/>
    </source>
</evidence>
<protein>
    <recommendedName>
        <fullName evidence="10">Na+/H+ antiporter subunit E</fullName>
    </recommendedName>
</protein>
<proteinExistence type="inferred from homology"/>
<evidence type="ECO:0000256" key="7">
    <source>
        <dbReference type="SAM" id="Phobius"/>
    </source>
</evidence>
<keyword evidence="5 7" id="KW-1133">Transmembrane helix</keyword>
<dbReference type="PANTHER" id="PTHR34584">
    <property type="entry name" value="NA(+)/H(+) ANTIPORTER SUBUNIT E1"/>
    <property type="match status" value="1"/>
</dbReference>
<dbReference type="EMBL" id="PGTK01000001">
    <property type="protein sequence ID" value="PJF32139.1"/>
    <property type="molecule type" value="Genomic_DNA"/>
</dbReference>
<reference evidence="8 9" key="1">
    <citation type="submission" date="2017-11" db="EMBL/GenBank/DDBJ databases">
        <title>Evolution of Phototrophy in the Chloroflexi Phylum Driven by Horizontal Gene Transfer.</title>
        <authorList>
            <person name="Ward L.M."/>
            <person name="Hemp J."/>
            <person name="Shih P.M."/>
            <person name="Mcglynn S.E."/>
            <person name="Fischer W."/>
        </authorList>
    </citation>
    <scope>NUCLEOTIDE SEQUENCE [LARGE SCALE GENOMIC DNA]</scope>
    <source>
        <strain evidence="8">CP2_2F</strain>
    </source>
</reference>
<organism evidence="8 9">
    <name type="scientific">Candidatus Thermofonsia Clade 1 bacterium</name>
    <dbReference type="NCBI Taxonomy" id="2364210"/>
    <lineage>
        <taxon>Bacteria</taxon>
        <taxon>Bacillati</taxon>
        <taxon>Chloroflexota</taxon>
        <taxon>Candidatus Thermofontia</taxon>
        <taxon>Candidatus Thermofonsia Clade 1</taxon>
    </lineage>
</organism>
<evidence type="ECO:0000256" key="2">
    <source>
        <dbReference type="ARBA" id="ARBA00006228"/>
    </source>
</evidence>